<feature type="region of interest" description="Disordered" evidence="1">
    <location>
        <begin position="251"/>
        <end position="307"/>
    </location>
</feature>
<dbReference type="OrthoDB" id="5153444at2759"/>
<evidence type="ECO:0000256" key="1">
    <source>
        <dbReference type="SAM" id="MobiDB-lite"/>
    </source>
</evidence>
<dbReference type="EMBL" id="ML977231">
    <property type="protein sequence ID" value="KAF1980661.1"/>
    <property type="molecule type" value="Genomic_DNA"/>
</dbReference>
<protein>
    <submittedName>
        <fullName evidence="2">Uncharacterized protein</fullName>
    </submittedName>
</protein>
<accession>A0A6G1GIB6</accession>
<feature type="region of interest" description="Disordered" evidence="1">
    <location>
        <begin position="215"/>
        <end position="238"/>
    </location>
</feature>
<organism evidence="2 3">
    <name type="scientific">Aulographum hederae CBS 113979</name>
    <dbReference type="NCBI Taxonomy" id="1176131"/>
    <lineage>
        <taxon>Eukaryota</taxon>
        <taxon>Fungi</taxon>
        <taxon>Dikarya</taxon>
        <taxon>Ascomycota</taxon>
        <taxon>Pezizomycotina</taxon>
        <taxon>Dothideomycetes</taxon>
        <taxon>Pleosporomycetidae</taxon>
        <taxon>Aulographales</taxon>
        <taxon>Aulographaceae</taxon>
    </lineage>
</organism>
<reference evidence="2" key="1">
    <citation type="journal article" date="2020" name="Stud. Mycol.">
        <title>101 Dothideomycetes genomes: a test case for predicting lifestyles and emergence of pathogens.</title>
        <authorList>
            <person name="Haridas S."/>
            <person name="Albert R."/>
            <person name="Binder M."/>
            <person name="Bloem J."/>
            <person name="Labutti K."/>
            <person name="Salamov A."/>
            <person name="Andreopoulos B."/>
            <person name="Baker S."/>
            <person name="Barry K."/>
            <person name="Bills G."/>
            <person name="Bluhm B."/>
            <person name="Cannon C."/>
            <person name="Castanera R."/>
            <person name="Culley D."/>
            <person name="Daum C."/>
            <person name="Ezra D."/>
            <person name="Gonzalez J."/>
            <person name="Henrissat B."/>
            <person name="Kuo A."/>
            <person name="Liang C."/>
            <person name="Lipzen A."/>
            <person name="Lutzoni F."/>
            <person name="Magnuson J."/>
            <person name="Mondo S."/>
            <person name="Nolan M."/>
            <person name="Ohm R."/>
            <person name="Pangilinan J."/>
            <person name="Park H.-J."/>
            <person name="Ramirez L."/>
            <person name="Alfaro M."/>
            <person name="Sun H."/>
            <person name="Tritt A."/>
            <person name="Yoshinaga Y."/>
            <person name="Zwiers L.-H."/>
            <person name="Turgeon B."/>
            <person name="Goodwin S."/>
            <person name="Spatafora J."/>
            <person name="Crous P."/>
            <person name="Grigoriev I."/>
        </authorList>
    </citation>
    <scope>NUCLEOTIDE SEQUENCE</scope>
    <source>
        <strain evidence="2">CBS 113979</strain>
    </source>
</reference>
<evidence type="ECO:0000313" key="2">
    <source>
        <dbReference type="EMBL" id="KAF1980661.1"/>
    </source>
</evidence>
<proteinExistence type="predicted"/>
<keyword evidence="3" id="KW-1185">Reference proteome</keyword>
<evidence type="ECO:0000313" key="3">
    <source>
        <dbReference type="Proteomes" id="UP000800041"/>
    </source>
</evidence>
<sequence length="307" mass="34208">MPRSIQFTQDVGNQPGFVKAVSTAPNLAELLDLVPAPYRPRMQDLVNKVYRAAIKSNHTRSYLATLEKHELDGDFPPEIGARIASPALQISKEYSAAAECRSLQSGMDSATLRHKKAMLTDAINIKRSEMTYLQTLFAEDSYKEDARVILTEVTATLVQDAGLTLQNQDGSSAEANWPTWIKEDYVRMKQHYTLFPSRAVALAFTQVSQEMSRKMRSLSLKKKTDDDVEMMDDTSRDDTVAKLVRREVEQLMKENKLQNVGNGGKGKRTNSSSKPKPNGNLPFKVGKKGQRSNSPGGKGKGKKQNKK</sequence>
<dbReference type="Proteomes" id="UP000800041">
    <property type="component" value="Unassembled WGS sequence"/>
</dbReference>
<gene>
    <name evidence="2" type="ORF">K402DRAFT_426043</name>
</gene>
<dbReference type="AlphaFoldDB" id="A0A6G1GIB6"/>
<name>A0A6G1GIB6_9PEZI</name>